<dbReference type="InterPro" id="IPR036291">
    <property type="entry name" value="NAD(P)-bd_dom_sf"/>
</dbReference>
<dbReference type="PANTHER" id="PTHR43245">
    <property type="entry name" value="BIFUNCTIONAL POLYMYXIN RESISTANCE PROTEIN ARNA"/>
    <property type="match status" value="1"/>
</dbReference>
<feature type="domain" description="NAD-dependent epimerase/dehydratase" evidence="1">
    <location>
        <begin position="3"/>
        <end position="149"/>
    </location>
</feature>
<proteinExistence type="predicted"/>
<comment type="caution">
    <text evidence="2">The sequence shown here is derived from an EMBL/GenBank/DDBJ whole genome shotgun (WGS) entry which is preliminary data.</text>
</comment>
<dbReference type="SUPFAM" id="SSF51735">
    <property type="entry name" value="NAD(P)-binding Rossmann-fold domains"/>
    <property type="match status" value="1"/>
</dbReference>
<dbReference type="InterPro" id="IPR001509">
    <property type="entry name" value="Epimerase_deHydtase"/>
</dbReference>
<evidence type="ECO:0000259" key="1">
    <source>
        <dbReference type="Pfam" id="PF01370"/>
    </source>
</evidence>
<dbReference type="PANTHER" id="PTHR43245:SF54">
    <property type="entry name" value="BLL0593 PROTEIN"/>
    <property type="match status" value="1"/>
</dbReference>
<evidence type="ECO:0000313" key="3">
    <source>
        <dbReference type="Proteomes" id="UP001240236"/>
    </source>
</evidence>
<dbReference type="Pfam" id="PF01370">
    <property type="entry name" value="Epimerase"/>
    <property type="match status" value="1"/>
</dbReference>
<protein>
    <submittedName>
        <fullName evidence="2">Nucleoside-diphosphate-sugar epimerase</fullName>
    </submittedName>
</protein>
<dbReference type="AlphaFoldDB" id="A0AAE3VSZ0"/>
<dbReference type="InterPro" id="IPR050177">
    <property type="entry name" value="Lipid_A_modif_metabolic_enz"/>
</dbReference>
<organism evidence="2 3">
    <name type="scientific">Catenuloplanes indicus</name>
    <dbReference type="NCBI Taxonomy" id="137267"/>
    <lineage>
        <taxon>Bacteria</taxon>
        <taxon>Bacillati</taxon>
        <taxon>Actinomycetota</taxon>
        <taxon>Actinomycetes</taxon>
        <taxon>Micromonosporales</taxon>
        <taxon>Micromonosporaceae</taxon>
        <taxon>Catenuloplanes</taxon>
    </lineage>
</organism>
<keyword evidence="3" id="KW-1185">Reference proteome</keyword>
<dbReference type="EMBL" id="JAUSUZ010000001">
    <property type="protein sequence ID" value="MDQ0363703.1"/>
    <property type="molecule type" value="Genomic_DNA"/>
</dbReference>
<accession>A0AAE3VSZ0</accession>
<evidence type="ECO:0000313" key="2">
    <source>
        <dbReference type="EMBL" id="MDQ0363703.1"/>
    </source>
</evidence>
<dbReference type="CDD" id="cd08946">
    <property type="entry name" value="SDR_e"/>
    <property type="match status" value="1"/>
</dbReference>
<gene>
    <name evidence="2" type="ORF">J2S42_000372</name>
</gene>
<dbReference type="RefSeq" id="WP_307234535.1">
    <property type="nucleotide sequence ID" value="NZ_JAUSUZ010000001.1"/>
</dbReference>
<dbReference type="Proteomes" id="UP001240236">
    <property type="component" value="Unassembled WGS sequence"/>
</dbReference>
<reference evidence="2 3" key="1">
    <citation type="submission" date="2023-07" db="EMBL/GenBank/DDBJ databases">
        <title>Sequencing the genomes of 1000 actinobacteria strains.</title>
        <authorList>
            <person name="Klenk H.-P."/>
        </authorList>
    </citation>
    <scope>NUCLEOTIDE SEQUENCE [LARGE SCALE GENOMIC DNA]</scope>
    <source>
        <strain evidence="2 3">DSM 44709</strain>
    </source>
</reference>
<sequence length="273" mass="29112">MRVVVTGAAGLVGTAAAEALDKAGWSVRGTDRSPGRWVDVAGDLRDPQVRADAVRDTDALVHVAALHAPHVGTVPDAEFWAVNVDATAALLGEAARAGVRRLVYISSTSVYGHALVAQGTAVWVDEELTPKPRDVYDDTKLAAERLIASGPIPAIALRIARCFPERPHVLAGHLLHRAVGVDDVAEAVVLAAGQTAITGVYNIAGAYPFTPGDCRDLFRDAPTLITQRVPRVAAAFRERGWRLPASIDRVYDSRAAARALGYRPRFTALDFLS</sequence>
<dbReference type="Gene3D" id="3.40.50.720">
    <property type="entry name" value="NAD(P)-binding Rossmann-like Domain"/>
    <property type="match status" value="1"/>
</dbReference>
<name>A0AAE3VSZ0_9ACTN</name>